<feature type="domain" description="Sulfatase N-terminal" evidence="3">
    <location>
        <begin position="11"/>
        <end position="343"/>
    </location>
</feature>
<dbReference type="PANTHER" id="PTHR42693:SF53">
    <property type="entry name" value="ENDO-4-O-SULFATASE"/>
    <property type="match status" value="1"/>
</dbReference>
<reference evidence="4 5" key="1">
    <citation type="submission" date="2022-08" db="EMBL/GenBank/DDBJ databases">
        <title>Bacterial and archaeal communities from various locations to study Microbial Dark Matter (Phase II).</title>
        <authorList>
            <person name="Stepanauskas R."/>
        </authorList>
    </citation>
    <scope>NUCLEOTIDE SEQUENCE [LARGE SCALE GENOMIC DNA]</scope>
    <source>
        <strain evidence="4 5">PD1</strain>
    </source>
</reference>
<dbReference type="PANTHER" id="PTHR42693">
    <property type="entry name" value="ARYLSULFATASE FAMILY MEMBER"/>
    <property type="match status" value="1"/>
</dbReference>
<proteinExistence type="inferred from homology"/>
<dbReference type="EMBL" id="JANUCP010000010">
    <property type="protein sequence ID" value="MCS3921178.1"/>
    <property type="molecule type" value="Genomic_DNA"/>
</dbReference>
<dbReference type="InterPro" id="IPR050738">
    <property type="entry name" value="Sulfatase"/>
</dbReference>
<dbReference type="GO" id="GO:0016787">
    <property type="term" value="F:hydrolase activity"/>
    <property type="evidence" value="ECO:0007669"/>
    <property type="project" value="UniProtKB-KW"/>
</dbReference>
<comment type="caution">
    <text evidence="4">The sequence shown here is derived from an EMBL/GenBank/DDBJ whole genome shotgun (WGS) entry which is preliminary data.</text>
</comment>
<protein>
    <submittedName>
        <fullName evidence="4">Sulfatase</fullName>
        <ecNumber evidence="4">3.1.6.-</ecNumber>
    </submittedName>
</protein>
<dbReference type="InterPro" id="IPR000917">
    <property type="entry name" value="Sulfatase_N"/>
</dbReference>
<accession>A0ABT2EW79</accession>
<gene>
    <name evidence="4" type="ORF">M2350_003624</name>
</gene>
<evidence type="ECO:0000256" key="1">
    <source>
        <dbReference type="ARBA" id="ARBA00008779"/>
    </source>
</evidence>
<evidence type="ECO:0000256" key="2">
    <source>
        <dbReference type="ARBA" id="ARBA00022801"/>
    </source>
</evidence>
<keyword evidence="2 4" id="KW-0378">Hydrolase</keyword>
<dbReference type="InterPro" id="IPR017850">
    <property type="entry name" value="Alkaline_phosphatase_core_sf"/>
</dbReference>
<evidence type="ECO:0000313" key="4">
    <source>
        <dbReference type="EMBL" id="MCS3921178.1"/>
    </source>
</evidence>
<organism evidence="4 5">
    <name type="scientific">Candidatus Fervidibacter sacchari</name>
    <dbReference type="NCBI Taxonomy" id="1448929"/>
    <lineage>
        <taxon>Bacteria</taxon>
        <taxon>Candidatus Fervidibacterota</taxon>
        <taxon>Candidatus Fervidibacter</taxon>
    </lineage>
</organism>
<dbReference type="EC" id="3.1.6.-" evidence="4"/>
<dbReference type="RefSeq" id="WP_259102084.1">
    <property type="nucleotide sequence ID" value="NZ_CP130454.1"/>
</dbReference>
<sequence length="456" mass="51774">MGSEGQRKRLPNLLFVLTDDQAQWAVGAYGNPDIHTPNMDRLAREGVRFNLAMTCPVCSPSRGMILSGLYPHQIGLDDYIGDEDEGIDPKVPLLSEVLKQAGYVTALFGKWHLGHKRPEHHPNRRGFDVFIGSRGGGFANKDPKLEVNGEVRQFSGFAIEVLTEHALQFMRQNRDRPFALFFHTREPHMPYLPVPEEAMKPYEGKKLKVPKVEGVPEERMQQEYRAYYSAITAVDIALGRLLDELETLGIADDTIVVFMGDNGYMIGQHGLETKGNAWRIVPQGGTIIGTRILGDPKLRRPNMFDLSILVPLIIRWRGVVPPNSVCDELVVSTDLMPTFVEILKQFGCQVPDNMHFEGQSLLPLLRGEKVAWRDAAFLLYDMHHGAVAHMRMVRTKRWKLVLHFEEGGQHELYDLQNDPEEERNLYGDPSVKSVQDELTEMLREWQKKVGDPFANK</sequence>
<evidence type="ECO:0000259" key="3">
    <source>
        <dbReference type="Pfam" id="PF00884"/>
    </source>
</evidence>
<comment type="similarity">
    <text evidence="1">Belongs to the sulfatase family.</text>
</comment>
<dbReference type="SUPFAM" id="SSF53649">
    <property type="entry name" value="Alkaline phosphatase-like"/>
    <property type="match status" value="1"/>
</dbReference>
<dbReference type="Proteomes" id="UP001204798">
    <property type="component" value="Unassembled WGS sequence"/>
</dbReference>
<dbReference type="Gene3D" id="3.30.1120.10">
    <property type="match status" value="1"/>
</dbReference>
<dbReference type="Gene3D" id="3.40.720.10">
    <property type="entry name" value="Alkaline Phosphatase, subunit A"/>
    <property type="match status" value="1"/>
</dbReference>
<evidence type="ECO:0000313" key="5">
    <source>
        <dbReference type="Proteomes" id="UP001204798"/>
    </source>
</evidence>
<name>A0ABT2EW79_9BACT</name>
<keyword evidence="5" id="KW-1185">Reference proteome</keyword>
<dbReference type="Pfam" id="PF00884">
    <property type="entry name" value="Sulfatase"/>
    <property type="match status" value="1"/>
</dbReference>